<name>A0ABV5N8R8_9ACTN</name>
<proteinExistence type="predicted"/>
<accession>A0ABV5N8R8</accession>
<feature type="region of interest" description="Disordered" evidence="1">
    <location>
        <begin position="50"/>
        <end position="73"/>
    </location>
</feature>
<evidence type="ECO:0000313" key="2">
    <source>
        <dbReference type="EMBL" id="MFB9466700.1"/>
    </source>
</evidence>
<dbReference type="RefSeq" id="WP_381349720.1">
    <property type="nucleotide sequence ID" value="NZ_JBHMCY010000076.1"/>
</dbReference>
<dbReference type="EMBL" id="JBHMCY010000076">
    <property type="protein sequence ID" value="MFB9466700.1"/>
    <property type="molecule type" value="Genomic_DNA"/>
</dbReference>
<gene>
    <name evidence="2" type="ORF">ACFF45_29385</name>
</gene>
<evidence type="ECO:0000313" key="3">
    <source>
        <dbReference type="Proteomes" id="UP001589709"/>
    </source>
</evidence>
<sequence>MNTESEGRVGLAKSARQVSMAASLAACRRPATVTPFSSPDALIGIIDLAGHDRKQPSTRPRSPLPGVKKWTED</sequence>
<protein>
    <submittedName>
        <fullName evidence="2">Uncharacterized protein</fullName>
    </submittedName>
</protein>
<keyword evidence="3" id="KW-1185">Reference proteome</keyword>
<reference evidence="2 3" key="1">
    <citation type="submission" date="2024-09" db="EMBL/GenBank/DDBJ databases">
        <authorList>
            <person name="Sun Q."/>
            <person name="Mori K."/>
        </authorList>
    </citation>
    <scope>NUCLEOTIDE SEQUENCE [LARGE SCALE GENOMIC DNA]</scope>
    <source>
        <strain evidence="2 3">JCM 6917</strain>
    </source>
</reference>
<comment type="caution">
    <text evidence="2">The sequence shown here is derived from an EMBL/GenBank/DDBJ whole genome shotgun (WGS) entry which is preliminary data.</text>
</comment>
<evidence type="ECO:0000256" key="1">
    <source>
        <dbReference type="SAM" id="MobiDB-lite"/>
    </source>
</evidence>
<dbReference type="Proteomes" id="UP001589709">
    <property type="component" value="Unassembled WGS sequence"/>
</dbReference>
<organism evidence="2 3">
    <name type="scientific">Streptomyces cinereospinus</name>
    <dbReference type="NCBI Taxonomy" id="285561"/>
    <lineage>
        <taxon>Bacteria</taxon>
        <taxon>Bacillati</taxon>
        <taxon>Actinomycetota</taxon>
        <taxon>Actinomycetes</taxon>
        <taxon>Kitasatosporales</taxon>
        <taxon>Streptomycetaceae</taxon>
        <taxon>Streptomyces</taxon>
    </lineage>
</organism>